<dbReference type="AlphaFoldDB" id="A0A420JAW8"/>
<sequence length="561" mass="63533">MSAERARPAFVEEEDENGQAVPGTRLSAQAPTSAPSSSVDKNTPNPTQRSKKFSKKSIVPIDIPVAQAYNKFATMAGHPGNQNLFYHQTLPPAEGRPQYMTYSHPRTAISYPRPLENTLPTPYGSYPMPPPIPKPSLPYSSHPPHLPPLPHPPHLPPLPHPPHPPHLPLPHPQHAPHNPYYPHHSPYPFHPPPPNHPSSPFHPPQFHPPPSQSPSYGGYQASPPDIVYQPVRSISRNASRPLASRFDFQDQYLDRLSDPIQRSTSAFGARDLVRPRSRTMERPGHGHIESSSSSYWSHERKTDLHEPAYVSQKIQEQTEPAEDTHLTTRRRSIESYKDSQDSHESKAKFSSVARSRRPSVSFDVPPKSEKVRFEPSPNSGRRRQSWYDPLMPYNSLVAKLNNASKYLEEVMGPETSIPLNSEISRRQKRQDAKSRSTRSSQSRDESDIKRSETTRSGSPNEDQNMTIKVISGSARVTLGGAQIDCAEGGAIEIKRDRSSRDNTERYSPDYSSSRQTSEDQRPRSRRSEKRADRHRENSHSFRESSSNRGYGERRYEFPRYD</sequence>
<organism evidence="2 3">
    <name type="scientific">Golovinomyces cichoracearum</name>
    <dbReference type="NCBI Taxonomy" id="62708"/>
    <lineage>
        <taxon>Eukaryota</taxon>
        <taxon>Fungi</taxon>
        <taxon>Dikarya</taxon>
        <taxon>Ascomycota</taxon>
        <taxon>Pezizomycotina</taxon>
        <taxon>Leotiomycetes</taxon>
        <taxon>Erysiphales</taxon>
        <taxon>Erysiphaceae</taxon>
        <taxon>Golovinomyces</taxon>
    </lineage>
</organism>
<proteinExistence type="predicted"/>
<feature type="compositionally biased region" description="Low complexity" evidence="1">
    <location>
        <begin position="27"/>
        <end position="38"/>
    </location>
</feature>
<feature type="region of interest" description="Disordered" evidence="1">
    <location>
        <begin position="494"/>
        <end position="561"/>
    </location>
</feature>
<feature type="compositionally biased region" description="Pro residues" evidence="1">
    <location>
        <begin position="144"/>
        <end position="173"/>
    </location>
</feature>
<feature type="compositionally biased region" description="Polar residues" evidence="1">
    <location>
        <begin position="454"/>
        <end position="466"/>
    </location>
</feature>
<dbReference type="PRINTS" id="PR01217">
    <property type="entry name" value="PRICHEXTENSN"/>
</dbReference>
<protein>
    <submittedName>
        <fullName evidence="2">Uncharacterized protein</fullName>
    </submittedName>
</protein>
<comment type="caution">
    <text evidence="2">The sequence shown here is derived from an EMBL/GenBank/DDBJ whole genome shotgun (WGS) entry which is preliminary data.</text>
</comment>
<reference evidence="2 3" key="1">
    <citation type="journal article" date="2018" name="BMC Genomics">
        <title>Comparative genome analyses reveal sequence features reflecting distinct modes of host-adaptation between dicot and monocot powdery mildew.</title>
        <authorList>
            <person name="Wu Y."/>
            <person name="Ma X."/>
            <person name="Pan Z."/>
            <person name="Kale S.D."/>
            <person name="Song Y."/>
            <person name="King H."/>
            <person name="Zhang Q."/>
            <person name="Presley C."/>
            <person name="Deng X."/>
            <person name="Wei C.I."/>
            <person name="Xiao S."/>
        </authorList>
    </citation>
    <scope>NUCLEOTIDE SEQUENCE [LARGE SCALE GENOMIC DNA]</scope>
    <source>
        <strain evidence="2">UMSG3</strain>
    </source>
</reference>
<feature type="compositionally biased region" description="Pro residues" evidence="1">
    <location>
        <begin position="188"/>
        <end position="212"/>
    </location>
</feature>
<gene>
    <name evidence="2" type="ORF">GcM3_006002</name>
</gene>
<feature type="region of interest" description="Disordered" evidence="1">
    <location>
        <begin position="418"/>
        <end position="467"/>
    </location>
</feature>
<feature type="compositionally biased region" description="Basic and acidic residues" evidence="1">
    <location>
        <begin position="322"/>
        <end position="347"/>
    </location>
</feature>
<feature type="compositionally biased region" description="Low complexity" evidence="1">
    <location>
        <begin position="175"/>
        <end position="187"/>
    </location>
</feature>
<evidence type="ECO:0000313" key="3">
    <source>
        <dbReference type="Proteomes" id="UP000283383"/>
    </source>
</evidence>
<keyword evidence="3" id="KW-1185">Reference proteome</keyword>
<feature type="compositionally biased region" description="Low complexity" evidence="1">
    <location>
        <begin position="350"/>
        <end position="361"/>
    </location>
</feature>
<feature type="compositionally biased region" description="Basic and acidic residues" evidence="1">
    <location>
        <begin position="423"/>
        <end position="434"/>
    </location>
</feature>
<evidence type="ECO:0000256" key="1">
    <source>
        <dbReference type="SAM" id="MobiDB-lite"/>
    </source>
</evidence>
<dbReference type="EMBL" id="MCBQ01000609">
    <property type="protein sequence ID" value="RKF83911.1"/>
    <property type="molecule type" value="Genomic_DNA"/>
</dbReference>
<evidence type="ECO:0000313" key="2">
    <source>
        <dbReference type="EMBL" id="RKF83911.1"/>
    </source>
</evidence>
<feature type="region of interest" description="Disordered" evidence="1">
    <location>
        <begin position="314"/>
        <end position="387"/>
    </location>
</feature>
<feature type="region of interest" description="Disordered" evidence="1">
    <location>
        <begin position="134"/>
        <end position="225"/>
    </location>
</feature>
<dbReference type="Proteomes" id="UP000283383">
    <property type="component" value="Unassembled WGS sequence"/>
</dbReference>
<feature type="compositionally biased region" description="Polar residues" evidence="1">
    <location>
        <begin position="39"/>
        <end position="48"/>
    </location>
</feature>
<name>A0A420JAW8_9PEZI</name>
<accession>A0A420JAW8</accession>
<feature type="compositionally biased region" description="Basic and acidic residues" evidence="1">
    <location>
        <begin position="277"/>
        <end position="288"/>
    </location>
</feature>
<feature type="compositionally biased region" description="Basic and acidic residues" evidence="1">
    <location>
        <begin position="529"/>
        <end position="542"/>
    </location>
</feature>
<feature type="compositionally biased region" description="Basic and acidic residues" evidence="1">
    <location>
        <begin position="441"/>
        <end position="453"/>
    </location>
</feature>
<feature type="region of interest" description="Disordered" evidence="1">
    <location>
        <begin position="1"/>
        <end position="57"/>
    </location>
</feature>
<feature type="region of interest" description="Disordered" evidence="1">
    <location>
        <begin position="277"/>
        <end position="301"/>
    </location>
</feature>
<feature type="compositionally biased region" description="Basic and acidic residues" evidence="1">
    <location>
        <begin position="550"/>
        <end position="561"/>
    </location>
</feature>
<dbReference type="STRING" id="62708.A0A420JAW8"/>
<feature type="compositionally biased region" description="Basic and acidic residues" evidence="1">
    <location>
        <begin position="494"/>
        <end position="507"/>
    </location>
</feature>